<evidence type="ECO:0000256" key="4">
    <source>
        <dbReference type="PROSITE-ProRule" id="PRU00125"/>
    </source>
</evidence>
<dbReference type="PROSITE" id="PS50023">
    <property type="entry name" value="LIM_DOMAIN_2"/>
    <property type="match status" value="1"/>
</dbReference>
<evidence type="ECO:0000313" key="7">
    <source>
        <dbReference type="RefSeq" id="XP_052748971.1"/>
    </source>
</evidence>
<keyword evidence="2 4" id="KW-0862">Zinc</keyword>
<dbReference type="GeneID" id="128200244"/>
<gene>
    <name evidence="7" type="primary">LOC128200244</name>
</gene>
<dbReference type="RefSeq" id="XP_052748971.1">
    <property type="nucleotide sequence ID" value="XM_052893011.1"/>
</dbReference>
<protein>
    <submittedName>
        <fullName evidence="7">Uncharacterized protein LOC128200244</fullName>
    </submittedName>
</protein>
<organism evidence="6 7">
    <name type="scientific">Galleria mellonella</name>
    <name type="common">Greater wax moth</name>
    <dbReference type="NCBI Taxonomy" id="7137"/>
    <lineage>
        <taxon>Eukaryota</taxon>
        <taxon>Metazoa</taxon>
        <taxon>Ecdysozoa</taxon>
        <taxon>Arthropoda</taxon>
        <taxon>Hexapoda</taxon>
        <taxon>Insecta</taxon>
        <taxon>Pterygota</taxon>
        <taxon>Neoptera</taxon>
        <taxon>Endopterygota</taxon>
        <taxon>Lepidoptera</taxon>
        <taxon>Glossata</taxon>
        <taxon>Ditrysia</taxon>
        <taxon>Pyraloidea</taxon>
        <taxon>Pyralidae</taxon>
        <taxon>Galleriinae</taxon>
        <taxon>Galleria</taxon>
    </lineage>
</organism>
<name>A0ABM3MC28_GALME</name>
<reference evidence="7" key="1">
    <citation type="submission" date="2025-08" db="UniProtKB">
        <authorList>
            <consortium name="RefSeq"/>
        </authorList>
    </citation>
    <scope>IDENTIFICATION</scope>
    <source>
        <tissue evidence="7">Whole larvae</tissue>
    </source>
</reference>
<evidence type="ECO:0000313" key="6">
    <source>
        <dbReference type="Proteomes" id="UP001652740"/>
    </source>
</evidence>
<evidence type="ECO:0000256" key="2">
    <source>
        <dbReference type="ARBA" id="ARBA00022833"/>
    </source>
</evidence>
<keyword evidence="1 4" id="KW-0479">Metal-binding</keyword>
<evidence type="ECO:0000256" key="1">
    <source>
        <dbReference type="ARBA" id="ARBA00022723"/>
    </source>
</evidence>
<keyword evidence="6" id="KW-1185">Reference proteome</keyword>
<proteinExistence type="predicted"/>
<dbReference type="Proteomes" id="UP001652740">
    <property type="component" value="Unplaced"/>
</dbReference>
<sequence>MACEVCQHCQEAVSREEGYAIREGFSYHNKCHKCYVCSETNLQNAEVFKGVIFCSNCSKRIFRGCSMVRRMKSGNRAKSKTRNKRREKDINVAQRNTRPIKAVLELARLTASTDTDSKSNLQQETDKEPWILSNTPAMTTEFALQVDKQIHDHNWTNCKTHSTEMGLTTDVTQELLRQMKCPVIEDCKNIMNLSSLKAQEKAEKHSKKDCSDLRIAELGASTEIAHMALRKKSEVPILIKSELPLKCTKSLNMSTLNQESDISDDVTTDCMVSTYRLQKSANLNCLDRRIRSILKMPYKCFKRNILNRSSLITVLMSNEGEKQVLVNRLKTLFHEEVTEHQRRGLRRLYSAVNRRKTPYKLGWLDLMAKVSVTGLSHNRKPKRCQHFKTSHSYRCMRSQVMRLAGPTESELAGFRMKIKKILIPVSFKNILVSNKKIAITMSQACGSELH</sequence>
<evidence type="ECO:0000256" key="3">
    <source>
        <dbReference type="ARBA" id="ARBA00023038"/>
    </source>
</evidence>
<feature type="domain" description="LIM zinc-binding" evidence="5">
    <location>
        <begin position="4"/>
        <end position="64"/>
    </location>
</feature>
<dbReference type="InterPro" id="IPR001781">
    <property type="entry name" value="Znf_LIM"/>
</dbReference>
<evidence type="ECO:0000259" key="5">
    <source>
        <dbReference type="PROSITE" id="PS50023"/>
    </source>
</evidence>
<dbReference type="Gene3D" id="2.10.110.10">
    <property type="entry name" value="Cysteine Rich Protein"/>
    <property type="match status" value="1"/>
</dbReference>
<accession>A0ABM3MC28</accession>
<keyword evidence="3 4" id="KW-0440">LIM domain</keyword>